<dbReference type="InterPro" id="IPR036852">
    <property type="entry name" value="Peptidase_S8/S53_dom_sf"/>
</dbReference>
<evidence type="ECO:0000256" key="4">
    <source>
        <dbReference type="SAM" id="SignalP"/>
    </source>
</evidence>
<feature type="domain" description="P/Homo B" evidence="5">
    <location>
        <begin position="783"/>
        <end position="950"/>
    </location>
</feature>
<gene>
    <name evidence="6" type="ORF">ACFQDO_07640</name>
</gene>
<dbReference type="RefSeq" id="WP_345718462.1">
    <property type="nucleotide sequence ID" value="NZ_BAABFP010000008.1"/>
</dbReference>
<evidence type="ECO:0000256" key="1">
    <source>
        <dbReference type="ARBA" id="ARBA00022670"/>
    </source>
</evidence>
<reference evidence="7" key="1">
    <citation type="journal article" date="2019" name="Int. J. Syst. Evol. Microbiol.">
        <title>The Global Catalogue of Microorganisms (GCM) 10K type strain sequencing project: providing services to taxonomists for standard genome sequencing and annotation.</title>
        <authorList>
            <consortium name="The Broad Institute Genomics Platform"/>
            <consortium name="The Broad Institute Genome Sequencing Center for Infectious Disease"/>
            <person name="Wu L."/>
            <person name="Ma J."/>
        </authorList>
    </citation>
    <scope>NUCLEOTIDE SEQUENCE [LARGE SCALE GENOMIC DNA]</scope>
    <source>
        <strain evidence="7">KACC 14249</strain>
    </source>
</reference>
<proteinExistence type="predicted"/>
<name>A0ABW1JDK7_9ACTN</name>
<protein>
    <submittedName>
        <fullName evidence="6">S8 family serine peptidase</fullName>
    </submittedName>
</protein>
<dbReference type="Pfam" id="PF01483">
    <property type="entry name" value="P_proprotein"/>
    <property type="match status" value="1"/>
</dbReference>
<evidence type="ECO:0000313" key="6">
    <source>
        <dbReference type="EMBL" id="MFC6007000.1"/>
    </source>
</evidence>
<dbReference type="Pfam" id="PF00082">
    <property type="entry name" value="Peptidase_S8"/>
    <property type="match status" value="1"/>
</dbReference>
<dbReference type="PROSITE" id="PS00138">
    <property type="entry name" value="SUBTILASE_SER"/>
    <property type="match status" value="1"/>
</dbReference>
<keyword evidence="7" id="KW-1185">Reference proteome</keyword>
<dbReference type="InterPro" id="IPR034075">
    <property type="entry name" value="Glr3161-like_dom"/>
</dbReference>
<feature type="signal peptide" evidence="4">
    <location>
        <begin position="1"/>
        <end position="28"/>
    </location>
</feature>
<dbReference type="Gene3D" id="2.60.120.260">
    <property type="entry name" value="Galactose-binding domain-like"/>
    <property type="match status" value="1"/>
</dbReference>
<keyword evidence="1" id="KW-0645">Protease</keyword>
<keyword evidence="2" id="KW-0378">Hydrolase</keyword>
<evidence type="ECO:0000256" key="3">
    <source>
        <dbReference type="ARBA" id="ARBA00022825"/>
    </source>
</evidence>
<dbReference type="CDD" id="cd05562">
    <property type="entry name" value="Peptidases_S53_like"/>
    <property type="match status" value="1"/>
</dbReference>
<comment type="caution">
    <text evidence="6">The sequence shown here is derived from an EMBL/GenBank/DDBJ whole genome shotgun (WGS) entry which is preliminary data.</text>
</comment>
<dbReference type="InterPro" id="IPR015500">
    <property type="entry name" value="Peptidase_S8_subtilisin-rel"/>
</dbReference>
<feature type="chain" id="PRO_5046871994" evidence="4">
    <location>
        <begin position="29"/>
        <end position="951"/>
    </location>
</feature>
<evidence type="ECO:0000256" key="2">
    <source>
        <dbReference type="ARBA" id="ARBA00022801"/>
    </source>
</evidence>
<evidence type="ECO:0000259" key="5">
    <source>
        <dbReference type="PROSITE" id="PS51829"/>
    </source>
</evidence>
<dbReference type="EMBL" id="JBHSRD010000003">
    <property type="protein sequence ID" value="MFC6007000.1"/>
    <property type="molecule type" value="Genomic_DNA"/>
</dbReference>
<dbReference type="Proteomes" id="UP001596189">
    <property type="component" value="Unassembled WGS sequence"/>
</dbReference>
<dbReference type="InterPro" id="IPR008979">
    <property type="entry name" value="Galactose-bd-like_sf"/>
</dbReference>
<organism evidence="6 7">
    <name type="scientific">Angustibacter luteus</name>
    <dbReference type="NCBI Taxonomy" id="658456"/>
    <lineage>
        <taxon>Bacteria</taxon>
        <taxon>Bacillati</taxon>
        <taxon>Actinomycetota</taxon>
        <taxon>Actinomycetes</taxon>
        <taxon>Kineosporiales</taxon>
        <taxon>Kineosporiaceae</taxon>
    </lineage>
</organism>
<dbReference type="InterPro" id="IPR000209">
    <property type="entry name" value="Peptidase_S8/S53_dom"/>
</dbReference>
<accession>A0ABW1JDK7</accession>
<keyword evidence="4" id="KW-0732">Signal</keyword>
<dbReference type="PROSITE" id="PS51829">
    <property type="entry name" value="P_HOMO_B"/>
    <property type="match status" value="1"/>
</dbReference>
<dbReference type="PRINTS" id="PR00723">
    <property type="entry name" value="SUBTILISIN"/>
</dbReference>
<dbReference type="PANTHER" id="PTHR42884">
    <property type="entry name" value="PROPROTEIN CONVERTASE SUBTILISIN/KEXIN-RELATED"/>
    <property type="match status" value="1"/>
</dbReference>
<evidence type="ECO:0000313" key="7">
    <source>
        <dbReference type="Proteomes" id="UP001596189"/>
    </source>
</evidence>
<dbReference type="Gene3D" id="3.40.50.200">
    <property type="entry name" value="Peptidase S8/S53 domain"/>
    <property type="match status" value="2"/>
</dbReference>
<dbReference type="InterPro" id="IPR002884">
    <property type="entry name" value="P_dom"/>
</dbReference>
<dbReference type="SUPFAM" id="SSF49785">
    <property type="entry name" value="Galactose-binding domain-like"/>
    <property type="match status" value="1"/>
</dbReference>
<dbReference type="PANTHER" id="PTHR42884:SF14">
    <property type="entry name" value="NEUROENDOCRINE CONVERTASE 1"/>
    <property type="match status" value="1"/>
</dbReference>
<dbReference type="InterPro" id="IPR023828">
    <property type="entry name" value="Peptidase_S8_Ser-AS"/>
</dbReference>
<dbReference type="SUPFAM" id="SSF52743">
    <property type="entry name" value="Subtilisin-like"/>
    <property type="match status" value="1"/>
</dbReference>
<sequence length="951" mass="96820">MLRPSRVRSTLLAAVAGTALAVPAAAFAPSSGSAAPPTPTSLAGATLPARAVAQIDALAKQKLARTTTEQKVDSRLLAAAQVRRGKAVAPGVAKVDPGLRVDKTGRTAVTVEGTVKSALLQGISSLGGVVHDVRPKAGTVQADIPVASATQVAALPGVSHVRVAMGWTTASMNRPSAPASKDVRDQQRRARVADALRTAKASKTGMSALAAGSTTTEGDVTHAVDAVRASRHVAGAGVTIGVLSDGVDSLDASIASGDLPADTQVLPGQAGEGDEGTAMLEIVHDLAPTADLAFATAVDSAEGFAANIRALRAAGADVIVDDVLYYAESPFQDGPIAQAVLDVTADGALYFSSAGNEQNVDDHTAGNYEGDYVSSGQTVGKFAGIAHDFDPTAAGVQVLDPVSPDSTGVPTLLQWADPLDHSGNDYDLYAVDDEGNVLAFSNDVQNGDDQAFEGFYLPSGTAGLAVVKFKGDDRYFQVTPFQGRFEDGSGLTAYSSPGVTRGHSAVPAAYSVAAVPAHDPFPREIAPGVPNPAGPFPGRYTSAQQSETFTSDGPRRIFFHPDGTAITPGNFTATGGELRRKPDVAAADGVQTSVEDFSPFFGTSASAPHAAAIAALVLSGNPGIGPDEVRAAITGTALNIEQPGWDRDTGYGIVMANRLLNRTGATAQPLVRAGQPVVTPAGDGDAYLEPGETGALAVPLTNEGDGRATSVSVQLSTSTPGVTITPSVRSAGAIAAGATKTPAPFTVRLAPGYEPGVPIAVRARVSFVGVLSPQVSQQSLPTGQPSDDVLDISYAGPPVPIPDASNVGASVPLQVPAATGRISDLTFSIDGTECSDDEGSETVGLDHTYDRDLVGTLTAPDGQQVVLFDRAGGSGANFCQTVFTDTATTNIQQAPFNPPYTGSYQPAEPLSSLVGAVADGTWTLSVVDAAAADTGSIRAVSLHLKGYVQTP</sequence>
<keyword evidence="3" id="KW-0720">Serine protease</keyword>